<evidence type="ECO:0000256" key="1">
    <source>
        <dbReference type="SAM" id="MobiDB-lite"/>
    </source>
</evidence>
<feature type="compositionally biased region" description="Polar residues" evidence="1">
    <location>
        <begin position="1"/>
        <end position="11"/>
    </location>
</feature>
<accession>A0ABX8RIF3</accession>
<dbReference type="Proteomes" id="UP000694257">
    <property type="component" value="Chromosome"/>
</dbReference>
<evidence type="ECO:0000313" key="3">
    <source>
        <dbReference type="Proteomes" id="UP000694257"/>
    </source>
</evidence>
<proteinExistence type="predicted"/>
<protein>
    <submittedName>
        <fullName evidence="2">Uncharacterized protein</fullName>
    </submittedName>
</protein>
<dbReference type="EMBL" id="CP078145">
    <property type="protein sequence ID" value="QXN89394.1"/>
    <property type="molecule type" value="Genomic_DNA"/>
</dbReference>
<dbReference type="RefSeq" id="WP_218470270.1">
    <property type="nucleotide sequence ID" value="NZ_BAABJN010000003.1"/>
</dbReference>
<organism evidence="2 3">
    <name type="scientific">Nocardia iowensis</name>
    <dbReference type="NCBI Taxonomy" id="204891"/>
    <lineage>
        <taxon>Bacteria</taxon>
        <taxon>Bacillati</taxon>
        <taxon>Actinomycetota</taxon>
        <taxon>Actinomycetes</taxon>
        <taxon>Mycobacteriales</taxon>
        <taxon>Nocardiaceae</taxon>
        <taxon>Nocardia</taxon>
    </lineage>
</organism>
<evidence type="ECO:0000313" key="2">
    <source>
        <dbReference type="EMBL" id="QXN89394.1"/>
    </source>
</evidence>
<gene>
    <name evidence="2" type="ORF">KV110_28255</name>
</gene>
<sequence length="113" mass="12390">MSASGTTTRKAPSNHRWPRTSNPHLIVSRDSVLNIAPVSDYHLIWNLGLLGIELEHIRSDRILREALSTNADPLHLALTFGLSAPTAVSYATLARTLTERPIETAANTPAPWD</sequence>
<reference evidence="2 3" key="1">
    <citation type="submission" date="2021-07" db="EMBL/GenBank/DDBJ databases">
        <title>Whole Genome Sequence of Nocardia Iowensis.</title>
        <authorList>
            <person name="Lamm A."/>
            <person name="Collins-Fairclough A.M."/>
            <person name="Bunk B."/>
            <person name="Sproer C."/>
        </authorList>
    </citation>
    <scope>NUCLEOTIDE SEQUENCE [LARGE SCALE GENOMIC DNA]</scope>
    <source>
        <strain evidence="2 3">NRRL 5646</strain>
    </source>
</reference>
<keyword evidence="3" id="KW-1185">Reference proteome</keyword>
<feature type="region of interest" description="Disordered" evidence="1">
    <location>
        <begin position="1"/>
        <end position="22"/>
    </location>
</feature>
<name>A0ABX8RIF3_NOCIO</name>